<reference evidence="1" key="2">
    <citation type="submission" date="2022-06" db="UniProtKB">
        <authorList>
            <consortium name="EnsemblMetazoa"/>
        </authorList>
    </citation>
    <scope>IDENTIFICATION</scope>
    <source>
        <strain evidence="1">PS312</strain>
    </source>
</reference>
<reference evidence="2" key="1">
    <citation type="journal article" date="2008" name="Nat. Genet.">
        <title>The Pristionchus pacificus genome provides a unique perspective on nematode lifestyle and parasitism.</title>
        <authorList>
            <person name="Dieterich C."/>
            <person name="Clifton S.W."/>
            <person name="Schuster L.N."/>
            <person name="Chinwalla A."/>
            <person name="Delehaunty K."/>
            <person name="Dinkelacker I."/>
            <person name="Fulton L."/>
            <person name="Fulton R."/>
            <person name="Godfrey J."/>
            <person name="Minx P."/>
            <person name="Mitreva M."/>
            <person name="Roeseler W."/>
            <person name="Tian H."/>
            <person name="Witte H."/>
            <person name="Yang S.P."/>
            <person name="Wilson R.K."/>
            <person name="Sommer R.J."/>
        </authorList>
    </citation>
    <scope>NUCLEOTIDE SEQUENCE [LARGE SCALE GENOMIC DNA]</scope>
    <source>
        <strain evidence="2">PS312</strain>
    </source>
</reference>
<evidence type="ECO:0000313" key="1">
    <source>
        <dbReference type="EnsemblMetazoa" id="PPA27415.1"/>
    </source>
</evidence>
<keyword evidence="2" id="KW-1185">Reference proteome</keyword>
<sequence>MRALCLEVMALFCSSGRMDRSGACEIVTMSSVCDAHFFELTMDLTEIADTGADVVFLFNQKQNVQMITDKAIVIVHLVGPSGMKLAYVHVLAAIICLYTDDALMICACCPNSTTN</sequence>
<accession>A0A2A6CK68</accession>
<proteinExistence type="predicted"/>
<protein>
    <submittedName>
        <fullName evidence="1">Uncharacterized protein</fullName>
    </submittedName>
</protein>
<gene>
    <name evidence="1" type="primary">WBGene00116969</name>
</gene>
<name>A0A2A6CK68_PRIPA</name>
<organism evidence="1 2">
    <name type="scientific">Pristionchus pacificus</name>
    <name type="common">Parasitic nematode worm</name>
    <dbReference type="NCBI Taxonomy" id="54126"/>
    <lineage>
        <taxon>Eukaryota</taxon>
        <taxon>Metazoa</taxon>
        <taxon>Ecdysozoa</taxon>
        <taxon>Nematoda</taxon>
        <taxon>Chromadorea</taxon>
        <taxon>Rhabditida</taxon>
        <taxon>Rhabditina</taxon>
        <taxon>Diplogasteromorpha</taxon>
        <taxon>Diplogasteroidea</taxon>
        <taxon>Neodiplogasteridae</taxon>
        <taxon>Pristionchus</taxon>
    </lineage>
</organism>
<dbReference type="Proteomes" id="UP000005239">
    <property type="component" value="Unassembled WGS sequence"/>
</dbReference>
<accession>A0A8R1UIL0</accession>
<evidence type="ECO:0000313" key="2">
    <source>
        <dbReference type="Proteomes" id="UP000005239"/>
    </source>
</evidence>
<dbReference type="AlphaFoldDB" id="A0A2A6CK68"/>
<dbReference type="EnsemblMetazoa" id="PPA27415.1">
    <property type="protein sequence ID" value="PPA27415.1"/>
    <property type="gene ID" value="WBGene00116969"/>
</dbReference>